<evidence type="ECO:0000256" key="1">
    <source>
        <dbReference type="SAM" id="MobiDB-lite"/>
    </source>
</evidence>
<reference evidence="2 3" key="1">
    <citation type="submission" date="2016-03" db="EMBL/GenBank/DDBJ databases">
        <authorList>
            <person name="Ploux O."/>
        </authorList>
    </citation>
    <scope>NUCLEOTIDE SEQUENCE [LARGE SCALE GENOMIC DNA]</scope>
    <source>
        <strain evidence="2 3">UAMH 11012</strain>
    </source>
</reference>
<feature type="region of interest" description="Disordered" evidence="1">
    <location>
        <begin position="352"/>
        <end position="372"/>
    </location>
</feature>
<feature type="compositionally biased region" description="Low complexity" evidence="1">
    <location>
        <begin position="359"/>
        <end position="370"/>
    </location>
</feature>
<gene>
    <name evidence="2" type="ORF">PAC_07706</name>
</gene>
<accession>A0A1L7WYG9</accession>
<organism evidence="2 3">
    <name type="scientific">Phialocephala subalpina</name>
    <dbReference type="NCBI Taxonomy" id="576137"/>
    <lineage>
        <taxon>Eukaryota</taxon>
        <taxon>Fungi</taxon>
        <taxon>Dikarya</taxon>
        <taxon>Ascomycota</taxon>
        <taxon>Pezizomycotina</taxon>
        <taxon>Leotiomycetes</taxon>
        <taxon>Helotiales</taxon>
        <taxon>Mollisiaceae</taxon>
        <taxon>Phialocephala</taxon>
        <taxon>Phialocephala fortinii species complex</taxon>
    </lineage>
</organism>
<proteinExistence type="predicted"/>
<feature type="region of interest" description="Disordered" evidence="1">
    <location>
        <begin position="285"/>
        <end position="308"/>
    </location>
</feature>
<dbReference type="OrthoDB" id="10521674at2759"/>
<evidence type="ECO:0000313" key="2">
    <source>
        <dbReference type="EMBL" id="CZR57817.1"/>
    </source>
</evidence>
<protein>
    <submittedName>
        <fullName evidence="2">Uncharacterized protein</fullName>
    </submittedName>
</protein>
<feature type="region of interest" description="Disordered" evidence="1">
    <location>
        <begin position="393"/>
        <end position="433"/>
    </location>
</feature>
<feature type="compositionally biased region" description="Basic and acidic residues" evidence="1">
    <location>
        <begin position="423"/>
        <end position="432"/>
    </location>
</feature>
<dbReference type="EMBL" id="FJOG01000010">
    <property type="protein sequence ID" value="CZR57817.1"/>
    <property type="molecule type" value="Genomic_DNA"/>
</dbReference>
<dbReference type="Proteomes" id="UP000184330">
    <property type="component" value="Unassembled WGS sequence"/>
</dbReference>
<feature type="compositionally biased region" description="Low complexity" evidence="1">
    <location>
        <begin position="1"/>
        <end position="13"/>
    </location>
</feature>
<keyword evidence="3" id="KW-1185">Reference proteome</keyword>
<name>A0A1L7WYG9_9HELO</name>
<evidence type="ECO:0000313" key="3">
    <source>
        <dbReference type="Proteomes" id="UP000184330"/>
    </source>
</evidence>
<sequence>MPPTESSTTPKSTGYQGTARPKAPPRGFTARRGGHSSSISRNSPRVSKEKMKCTPPPSDSDSDSDTECDIRPTNFADKKHTPAQHPIKPTIIAAARDIERQHKKTSAERQSNPSINGERIHVLSERQMNPTIFPLDKDIVQPPKEVPVIITTISTDCQHKEALAERQTNFTISPADKDIEQQQKRKQLLAEQRASTISTADKDIERQQKPKPAPIQIAIPPQDEGTQQQLQNQLVSAQAMDSERRIMARSIIAGFPRRALESLLLDAALGNTSVMKEVIEWNSKNPVEETPRSARPSKCHPPSNNLVDNDTIAVEPQAIMIDDDEDFSYSFQAYDGFRATATHISAPGKPKVRKFTAKPVNPTSPVTPNPILLATRDSNTAQKLSASMQAAKRRREQGEEYVAPVILDRSKRRKTDDDPDYPDDPKIPEPRVKLTQPLSELTKEMDHIPLVDIEAYVNRPIAER</sequence>
<feature type="compositionally biased region" description="Low complexity" evidence="1">
    <location>
        <begin position="35"/>
        <end position="45"/>
    </location>
</feature>
<dbReference type="AlphaFoldDB" id="A0A1L7WYG9"/>
<feature type="region of interest" description="Disordered" evidence="1">
    <location>
        <begin position="1"/>
        <end position="88"/>
    </location>
</feature>